<dbReference type="PANTHER" id="PTHR10272">
    <property type="entry name" value="PLATELET-ACTIVATING FACTOR ACETYLHYDROLASE"/>
    <property type="match status" value="1"/>
</dbReference>
<keyword evidence="4" id="KW-0732">Signal</keyword>
<proteinExistence type="predicted"/>
<dbReference type="GO" id="GO:0016787">
    <property type="term" value="F:hydrolase activity"/>
    <property type="evidence" value="ECO:0007669"/>
    <property type="project" value="UniProtKB-KW"/>
</dbReference>
<dbReference type="InterPro" id="IPR029058">
    <property type="entry name" value="AB_hydrolase_fold"/>
</dbReference>
<gene>
    <name evidence="5" type="ORF">ACH4WX_19400</name>
</gene>
<dbReference type="PANTHER" id="PTHR10272:SF0">
    <property type="entry name" value="PLATELET-ACTIVATING FACTOR ACETYLHYDROLASE"/>
    <property type="match status" value="1"/>
</dbReference>
<evidence type="ECO:0000256" key="2">
    <source>
        <dbReference type="ARBA" id="ARBA00022963"/>
    </source>
</evidence>
<dbReference type="GeneID" id="93503372"/>
<keyword evidence="2" id="KW-0442">Lipid degradation</keyword>
<dbReference type="Pfam" id="PF03403">
    <property type="entry name" value="PAF-AH_p_II"/>
    <property type="match status" value="1"/>
</dbReference>
<evidence type="ECO:0000256" key="4">
    <source>
        <dbReference type="SAM" id="SignalP"/>
    </source>
</evidence>
<evidence type="ECO:0000313" key="6">
    <source>
        <dbReference type="Proteomes" id="UP001611263"/>
    </source>
</evidence>
<feature type="chain" id="PRO_5045891784" evidence="4">
    <location>
        <begin position="28"/>
        <end position="369"/>
    </location>
</feature>
<evidence type="ECO:0000256" key="3">
    <source>
        <dbReference type="ARBA" id="ARBA00023098"/>
    </source>
</evidence>
<reference evidence="5 6" key="1">
    <citation type="submission" date="2024-10" db="EMBL/GenBank/DDBJ databases">
        <title>The Natural Products Discovery Center: Release of the First 8490 Sequenced Strains for Exploring Actinobacteria Biosynthetic Diversity.</title>
        <authorList>
            <person name="Kalkreuter E."/>
            <person name="Kautsar S.A."/>
            <person name="Yang D."/>
            <person name="Bader C.D."/>
            <person name="Teijaro C.N."/>
            <person name="Fluegel L."/>
            <person name="Davis C.M."/>
            <person name="Simpson J.R."/>
            <person name="Lauterbach L."/>
            <person name="Steele A.D."/>
            <person name="Gui C."/>
            <person name="Meng S."/>
            <person name="Li G."/>
            <person name="Viehrig K."/>
            <person name="Ye F."/>
            <person name="Su P."/>
            <person name="Kiefer A.F."/>
            <person name="Nichols A."/>
            <person name="Cepeda A.J."/>
            <person name="Yan W."/>
            <person name="Fan B."/>
            <person name="Jiang Y."/>
            <person name="Adhikari A."/>
            <person name="Zheng C.-J."/>
            <person name="Schuster L."/>
            <person name="Cowan T.M."/>
            <person name="Smanski M.J."/>
            <person name="Chevrette M.G."/>
            <person name="De Carvalho L.P.S."/>
            <person name="Shen B."/>
        </authorList>
    </citation>
    <scope>NUCLEOTIDE SEQUENCE [LARGE SCALE GENOMIC DNA]</scope>
    <source>
        <strain evidence="5 6">NPDC020568</strain>
    </source>
</reference>
<name>A0ABW7TPC3_9NOCA</name>
<organism evidence="5 6">
    <name type="scientific">Nocardia carnea</name>
    <dbReference type="NCBI Taxonomy" id="37328"/>
    <lineage>
        <taxon>Bacteria</taxon>
        <taxon>Bacillati</taxon>
        <taxon>Actinomycetota</taxon>
        <taxon>Actinomycetes</taxon>
        <taxon>Mycobacteriales</taxon>
        <taxon>Nocardiaceae</taxon>
        <taxon>Nocardia</taxon>
    </lineage>
</organism>
<dbReference type="RefSeq" id="WP_157170397.1">
    <property type="nucleotide sequence ID" value="NZ_JBIRUQ010000004.1"/>
</dbReference>
<dbReference type="Proteomes" id="UP001611263">
    <property type="component" value="Unassembled WGS sequence"/>
</dbReference>
<sequence length="369" mass="39270">MGITRFLAFVAILAVTLGAAATAPGTAAPIPSGSELGAALPPPTGPFPVGVQEFHLVDDRPDPWVPDRDRELMVSAWYPALAPIGRPDPYATPEESALILASLGLEGFAPDSLNKIRTHAYIDAPRWGHPLPTVVLSPGFSMPRASLTGLAEELAGRGYLVLGIDHTYEASAVTFPDGRITECAACRGRLDAVAVARNRAQDVSFVLDELSGRLPLDSSRIAMGGHSAGGFTAPYALAEDSRIRAGFNLDGTFPAAPYGRAVDRPFLMMGAPLHAPDGKSGAKWATAYDGFAGWKRWLSVDGTSHSSFTDYAPIAAALGYRVPDTTIDGKRAMDLTRRYVTAFVDFHLRGIPQPILEAPDPASPEVRFH</sequence>
<dbReference type="Gene3D" id="3.40.50.1820">
    <property type="entry name" value="alpha/beta hydrolase"/>
    <property type="match status" value="1"/>
</dbReference>
<protein>
    <submittedName>
        <fullName evidence="5">Alpha/beta hydrolase family protein</fullName>
    </submittedName>
</protein>
<keyword evidence="1 5" id="KW-0378">Hydrolase</keyword>
<dbReference type="EMBL" id="JBIRUQ010000004">
    <property type="protein sequence ID" value="MFI1462884.1"/>
    <property type="molecule type" value="Genomic_DNA"/>
</dbReference>
<comment type="caution">
    <text evidence="5">The sequence shown here is derived from an EMBL/GenBank/DDBJ whole genome shotgun (WGS) entry which is preliminary data.</text>
</comment>
<feature type="signal peptide" evidence="4">
    <location>
        <begin position="1"/>
        <end position="27"/>
    </location>
</feature>
<evidence type="ECO:0000256" key="1">
    <source>
        <dbReference type="ARBA" id="ARBA00022801"/>
    </source>
</evidence>
<keyword evidence="6" id="KW-1185">Reference proteome</keyword>
<keyword evidence="3" id="KW-0443">Lipid metabolism</keyword>
<dbReference type="SUPFAM" id="SSF53474">
    <property type="entry name" value="alpha/beta-Hydrolases"/>
    <property type="match status" value="1"/>
</dbReference>
<accession>A0ABW7TPC3</accession>
<evidence type="ECO:0000313" key="5">
    <source>
        <dbReference type="EMBL" id="MFI1462884.1"/>
    </source>
</evidence>